<name>A0A2N9J253_FAGSY</name>
<protein>
    <submittedName>
        <fullName evidence="1">Uncharacterized protein</fullName>
    </submittedName>
</protein>
<sequence length="33" mass="3658">MPRGLMAPPRLVGWNMQSDVNRGLLLYVSGEEA</sequence>
<accession>A0A2N9J253</accession>
<proteinExistence type="predicted"/>
<evidence type="ECO:0000313" key="1">
    <source>
        <dbReference type="EMBL" id="SPD31606.1"/>
    </source>
</evidence>
<dbReference type="AlphaFoldDB" id="A0A2N9J253"/>
<dbReference type="EMBL" id="OIVN01006370">
    <property type="protein sequence ID" value="SPD31606.1"/>
    <property type="molecule type" value="Genomic_DNA"/>
</dbReference>
<gene>
    <name evidence="1" type="ORF">FSB_LOCUS59488</name>
</gene>
<reference evidence="1" key="1">
    <citation type="submission" date="2018-02" db="EMBL/GenBank/DDBJ databases">
        <authorList>
            <person name="Cohen D.B."/>
            <person name="Kent A.D."/>
        </authorList>
    </citation>
    <scope>NUCLEOTIDE SEQUENCE</scope>
</reference>
<organism evidence="1">
    <name type="scientific">Fagus sylvatica</name>
    <name type="common">Beechnut</name>
    <dbReference type="NCBI Taxonomy" id="28930"/>
    <lineage>
        <taxon>Eukaryota</taxon>
        <taxon>Viridiplantae</taxon>
        <taxon>Streptophyta</taxon>
        <taxon>Embryophyta</taxon>
        <taxon>Tracheophyta</taxon>
        <taxon>Spermatophyta</taxon>
        <taxon>Magnoliopsida</taxon>
        <taxon>eudicotyledons</taxon>
        <taxon>Gunneridae</taxon>
        <taxon>Pentapetalae</taxon>
        <taxon>rosids</taxon>
        <taxon>fabids</taxon>
        <taxon>Fagales</taxon>
        <taxon>Fagaceae</taxon>
        <taxon>Fagus</taxon>
    </lineage>
</organism>